<feature type="transmembrane region" description="Helical" evidence="1">
    <location>
        <begin position="194"/>
        <end position="219"/>
    </location>
</feature>
<gene>
    <name evidence="2" type="ORF">F9B16_17305</name>
</gene>
<evidence type="ECO:0000256" key="1">
    <source>
        <dbReference type="SAM" id="Phobius"/>
    </source>
</evidence>
<keyword evidence="1" id="KW-1133">Transmembrane helix</keyword>
<comment type="caution">
    <text evidence="2">The sequence shown here is derived from an EMBL/GenBank/DDBJ whole genome shotgun (WGS) entry which is preliminary data.</text>
</comment>
<feature type="transmembrane region" description="Helical" evidence="1">
    <location>
        <begin position="151"/>
        <end position="182"/>
    </location>
</feature>
<dbReference type="RefSeq" id="WP_151541111.1">
    <property type="nucleotide sequence ID" value="NZ_WBMR01000043.1"/>
</dbReference>
<name>A0A6L3W108_9ACTN</name>
<evidence type="ECO:0000313" key="3">
    <source>
        <dbReference type="Proteomes" id="UP000483004"/>
    </source>
</evidence>
<dbReference type="OrthoDB" id="9831724at2"/>
<dbReference type="AlphaFoldDB" id="A0A6L3W108"/>
<dbReference type="EMBL" id="WBMR01000043">
    <property type="protein sequence ID" value="KAB2380660.1"/>
    <property type="molecule type" value="Genomic_DNA"/>
</dbReference>
<feature type="transmembrane region" description="Helical" evidence="1">
    <location>
        <begin position="240"/>
        <end position="260"/>
    </location>
</feature>
<keyword evidence="3" id="KW-1185">Reference proteome</keyword>
<proteinExistence type="predicted"/>
<accession>A0A6L3W108</accession>
<sequence>MSRSRICTGELEGCRPTLEELSNLWNLALKGFDSPDKEVELVHFIKDRERVRQKTLIELIREAGEPALLDNLTLKAHQDSPLREVEIKIGPGRATSVTVEAEDHTWSIGRHSEIMEKLLHTRKWYALGDRTRPEWPKGKKRRGVGELAKDFLLFALQMLISIPALLALLFFFALLIAVPAAIVRNIIDPRHNSVTGFVATAFPLELIFFLVVGISWYTVIKNSRSAVVVRAEPIITPLRLTIIATTTTVIGTVVAIVAAMRK</sequence>
<dbReference type="Proteomes" id="UP000483004">
    <property type="component" value="Unassembled WGS sequence"/>
</dbReference>
<protein>
    <submittedName>
        <fullName evidence="2">Uncharacterized protein</fullName>
    </submittedName>
</protein>
<keyword evidence="1" id="KW-0812">Transmembrane</keyword>
<keyword evidence="1" id="KW-0472">Membrane</keyword>
<organism evidence="2 3">
    <name type="scientific">Actinomadura montaniterrae</name>
    <dbReference type="NCBI Taxonomy" id="1803903"/>
    <lineage>
        <taxon>Bacteria</taxon>
        <taxon>Bacillati</taxon>
        <taxon>Actinomycetota</taxon>
        <taxon>Actinomycetes</taxon>
        <taxon>Streptosporangiales</taxon>
        <taxon>Thermomonosporaceae</taxon>
        <taxon>Actinomadura</taxon>
    </lineage>
</organism>
<evidence type="ECO:0000313" key="2">
    <source>
        <dbReference type="EMBL" id="KAB2380660.1"/>
    </source>
</evidence>
<reference evidence="2 3" key="1">
    <citation type="submission" date="2019-09" db="EMBL/GenBank/DDBJ databases">
        <title>Actinomadura physcomitrii sp. nov., a novel actinomycete isolated from moss [Physcomitrium sphaericum (Ludw) Fuernr].</title>
        <authorList>
            <person name="Liu C."/>
            <person name="Zhuang X."/>
        </authorList>
    </citation>
    <scope>NUCLEOTIDE SEQUENCE [LARGE SCALE GENOMIC DNA]</scope>
    <source>
        <strain evidence="2 3">CYP1-1B</strain>
    </source>
</reference>